<keyword evidence="2" id="KW-1185">Reference proteome</keyword>
<evidence type="ECO:0000313" key="1">
    <source>
        <dbReference type="EMBL" id="MBO0948046.1"/>
    </source>
</evidence>
<dbReference type="Proteomes" id="UP000664628">
    <property type="component" value="Unassembled WGS sequence"/>
</dbReference>
<dbReference type="Pfam" id="PF26421">
    <property type="entry name" value="Avidin_like"/>
    <property type="match status" value="1"/>
</dbReference>
<accession>A0ABS3JF29</accession>
<comment type="caution">
    <text evidence="1">The sequence shown here is derived from an EMBL/GenBank/DDBJ whole genome shotgun (WGS) entry which is preliminary data.</text>
</comment>
<protein>
    <submittedName>
        <fullName evidence="1">N-acetylglutamate synthase</fullName>
    </submittedName>
</protein>
<gene>
    <name evidence="1" type="ORF">J2I46_05595</name>
</gene>
<dbReference type="RefSeq" id="WP_207327946.1">
    <property type="nucleotide sequence ID" value="NZ_JAFMYW010000001.1"/>
</dbReference>
<reference evidence="1 2" key="1">
    <citation type="submission" date="2021-03" db="EMBL/GenBank/DDBJ databases">
        <title>Fibrella sp. HMF5405 genome sequencing and assembly.</title>
        <authorList>
            <person name="Kang H."/>
            <person name="Kim H."/>
            <person name="Bae S."/>
            <person name="Joh K."/>
        </authorList>
    </citation>
    <scope>NUCLEOTIDE SEQUENCE [LARGE SCALE GENOMIC DNA]</scope>
    <source>
        <strain evidence="1 2">HMF5405</strain>
    </source>
</reference>
<proteinExistence type="predicted"/>
<name>A0ABS3JF29_9BACT</name>
<sequence length="113" mass="12455">MGINYDNKIFRAVANTANGETSSNTVFHYRQVGAMLIANYSGGRIVTGHLLGFVDEAGHLDFRYHQINVEGKLMTGRCTSVPELLPTGKIRLHETWQWTSGDQSAGTSIIDEV</sequence>
<evidence type="ECO:0000313" key="2">
    <source>
        <dbReference type="Proteomes" id="UP000664628"/>
    </source>
</evidence>
<dbReference type="EMBL" id="JAFMYW010000001">
    <property type="protein sequence ID" value="MBO0948046.1"/>
    <property type="molecule type" value="Genomic_DNA"/>
</dbReference>
<organism evidence="1 2">
    <name type="scientific">Fibrella forsythiae</name>
    <dbReference type="NCBI Taxonomy" id="2817061"/>
    <lineage>
        <taxon>Bacteria</taxon>
        <taxon>Pseudomonadati</taxon>
        <taxon>Bacteroidota</taxon>
        <taxon>Cytophagia</taxon>
        <taxon>Cytophagales</taxon>
        <taxon>Spirosomataceae</taxon>
        <taxon>Fibrella</taxon>
    </lineage>
</organism>
<dbReference type="InterPro" id="IPR058595">
    <property type="entry name" value="Avidin-like"/>
</dbReference>